<gene>
    <name evidence="1" type="ORF">KPL78_19350</name>
</gene>
<dbReference type="Proteomes" id="UP001196565">
    <property type="component" value="Unassembled WGS sequence"/>
</dbReference>
<evidence type="ECO:0000313" key="2">
    <source>
        <dbReference type="Proteomes" id="UP001196565"/>
    </source>
</evidence>
<comment type="caution">
    <text evidence="1">The sequence shown here is derived from an EMBL/GenBank/DDBJ whole genome shotgun (WGS) entry which is preliminary data.</text>
</comment>
<sequence>MSAETMEDGKVVPAIIIESGGLLTKHSVSAVARALGIPADTLAGLRSGKLVTINRQALHDAVCDLSEHTEPYGRMAIENAYRKIQAMLAAAPAPKGGKDD</sequence>
<reference evidence="1 2" key="1">
    <citation type="submission" date="2021-07" db="EMBL/GenBank/DDBJ databases">
        <authorList>
            <person name="So Y."/>
        </authorList>
    </citation>
    <scope>NUCLEOTIDE SEQUENCE [LARGE SCALE GENOMIC DNA]</scope>
    <source>
        <strain evidence="1 2">HJA6</strain>
    </source>
</reference>
<dbReference type="EMBL" id="JAHYBZ010000007">
    <property type="protein sequence ID" value="MBW6400026.1"/>
    <property type="molecule type" value="Genomic_DNA"/>
</dbReference>
<organism evidence="1 2">
    <name type="scientific">Roseomonas alba</name>
    <dbReference type="NCBI Taxonomy" id="2846776"/>
    <lineage>
        <taxon>Bacteria</taxon>
        <taxon>Pseudomonadati</taxon>
        <taxon>Pseudomonadota</taxon>
        <taxon>Alphaproteobacteria</taxon>
        <taxon>Acetobacterales</taxon>
        <taxon>Roseomonadaceae</taxon>
        <taxon>Roseomonas</taxon>
    </lineage>
</organism>
<protein>
    <submittedName>
        <fullName evidence="1">Helix-turn-helix transcriptional regulator</fullName>
    </submittedName>
</protein>
<keyword evidence="2" id="KW-1185">Reference proteome</keyword>
<dbReference type="RefSeq" id="WP_219764641.1">
    <property type="nucleotide sequence ID" value="NZ_JAHYBZ010000007.1"/>
</dbReference>
<proteinExistence type="predicted"/>
<evidence type="ECO:0000313" key="1">
    <source>
        <dbReference type="EMBL" id="MBW6400026.1"/>
    </source>
</evidence>
<accession>A0ABS7ACJ7</accession>
<name>A0ABS7ACJ7_9PROT</name>